<protein>
    <submittedName>
        <fullName evidence="2">Alpha/beta hydrolase</fullName>
    </submittedName>
</protein>
<sequence>MTLGKDYCHPDAQPISPAAIVNRTITKDATADLTQWAKPAVGRRSFELHRTPEDTLHFVFLHLHGLFVRDYSELSLRFLLVACYFLLSKNIVYRRKTFCLSQSLPWHTNPIRCI</sequence>
<name>A0A1I7U252_9PELO</name>
<proteinExistence type="predicted"/>
<organism evidence="1 2">
    <name type="scientific">Caenorhabditis tropicalis</name>
    <dbReference type="NCBI Taxonomy" id="1561998"/>
    <lineage>
        <taxon>Eukaryota</taxon>
        <taxon>Metazoa</taxon>
        <taxon>Ecdysozoa</taxon>
        <taxon>Nematoda</taxon>
        <taxon>Chromadorea</taxon>
        <taxon>Rhabditida</taxon>
        <taxon>Rhabditina</taxon>
        <taxon>Rhabditomorpha</taxon>
        <taxon>Rhabditoidea</taxon>
        <taxon>Rhabditidae</taxon>
        <taxon>Peloderinae</taxon>
        <taxon>Caenorhabditis</taxon>
    </lineage>
</organism>
<dbReference type="Proteomes" id="UP000095282">
    <property type="component" value="Unplaced"/>
</dbReference>
<evidence type="ECO:0000313" key="1">
    <source>
        <dbReference type="Proteomes" id="UP000095282"/>
    </source>
</evidence>
<accession>A0A1I7U252</accession>
<reference evidence="2" key="1">
    <citation type="submission" date="2016-11" db="UniProtKB">
        <authorList>
            <consortium name="WormBaseParasite"/>
        </authorList>
    </citation>
    <scope>IDENTIFICATION</scope>
</reference>
<dbReference type="AlphaFoldDB" id="A0A1I7U252"/>
<dbReference type="WBParaSite" id="Csp11.Scaffold629.g14084.t1">
    <property type="protein sequence ID" value="Csp11.Scaffold629.g14084.t1"/>
    <property type="gene ID" value="Csp11.Scaffold629.g14084"/>
</dbReference>
<evidence type="ECO:0000313" key="2">
    <source>
        <dbReference type="WBParaSite" id="Csp11.Scaffold629.g14084.t1"/>
    </source>
</evidence>
<keyword evidence="1" id="KW-1185">Reference proteome</keyword>